<dbReference type="Proteomes" id="UP001237642">
    <property type="component" value="Unassembled WGS sequence"/>
</dbReference>
<keyword evidence="3" id="KW-0805">Transcription regulation</keyword>
<dbReference type="SUPFAM" id="SSF46689">
    <property type="entry name" value="Homeodomain-like"/>
    <property type="match status" value="1"/>
</dbReference>
<evidence type="ECO:0000256" key="5">
    <source>
        <dbReference type="ARBA" id="ARBA00023163"/>
    </source>
</evidence>
<keyword evidence="6" id="KW-0539">Nucleus</keyword>
<dbReference type="EMBL" id="JAUIZM010000005">
    <property type="protein sequence ID" value="KAK1383729.1"/>
    <property type="molecule type" value="Genomic_DNA"/>
</dbReference>
<dbReference type="Pfam" id="PF00249">
    <property type="entry name" value="Myb_DNA-binding"/>
    <property type="match status" value="1"/>
</dbReference>
<comment type="caution">
    <text evidence="9">The sequence shown here is derived from an EMBL/GenBank/DDBJ whole genome shotgun (WGS) entry which is preliminary data.</text>
</comment>
<dbReference type="Gene3D" id="1.10.10.60">
    <property type="entry name" value="Homeodomain-like"/>
    <property type="match status" value="1"/>
</dbReference>
<gene>
    <name evidence="9" type="ORF">POM88_021464</name>
</gene>
<name>A0AAD8IEW1_9APIA</name>
<reference evidence="9" key="1">
    <citation type="submission" date="2023-02" db="EMBL/GenBank/DDBJ databases">
        <title>Genome of toxic invasive species Heracleum sosnowskyi carries increased number of genes despite the absence of recent whole-genome duplications.</title>
        <authorList>
            <person name="Schelkunov M."/>
            <person name="Shtratnikova V."/>
            <person name="Makarenko M."/>
            <person name="Klepikova A."/>
            <person name="Omelchenko D."/>
            <person name="Novikova G."/>
            <person name="Obukhova E."/>
            <person name="Bogdanov V."/>
            <person name="Penin A."/>
            <person name="Logacheva M."/>
        </authorList>
    </citation>
    <scope>NUCLEOTIDE SEQUENCE</scope>
    <source>
        <strain evidence="9">Hsosn_3</strain>
        <tissue evidence="9">Leaf</tissue>
    </source>
</reference>
<dbReference type="CDD" id="cd00167">
    <property type="entry name" value="SANT"/>
    <property type="match status" value="1"/>
</dbReference>
<protein>
    <submittedName>
        <fullName evidence="9">Uncharacterized protein</fullName>
    </submittedName>
</protein>
<dbReference type="FunFam" id="1.10.10.60:FF:000015">
    <property type="entry name" value="Transcription factor RAX3"/>
    <property type="match status" value="1"/>
</dbReference>
<dbReference type="InterPro" id="IPR009057">
    <property type="entry name" value="Homeodomain-like_sf"/>
</dbReference>
<evidence type="ECO:0000313" key="9">
    <source>
        <dbReference type="EMBL" id="KAK1383729.1"/>
    </source>
</evidence>
<dbReference type="GO" id="GO:0005634">
    <property type="term" value="C:nucleus"/>
    <property type="evidence" value="ECO:0007669"/>
    <property type="project" value="UniProtKB-SubCell"/>
</dbReference>
<sequence length="176" mass="20175">MGRPPCCDKSNVKKGPWTPEEDAKVLAYVANHGIGNWTLVPEKAGLNRCGKSCRLRWTNYLRPDLKHDAFTPQEENHILVLHQAVVPLPLHSSLLLNLFMSLFDIPEPHHGQLKPTKKFRSSQALWYLKFAEKRMNKIYVLDFLLVRNFSEGVFKILRLDLRLAKALAEESAIKCS</sequence>
<dbReference type="PANTHER" id="PTHR47994:SF5">
    <property type="entry name" value="F14D16.11-RELATED"/>
    <property type="match status" value="1"/>
</dbReference>
<dbReference type="AlphaFoldDB" id="A0AAD8IEW1"/>
<keyword evidence="5" id="KW-0804">Transcription</keyword>
<evidence type="ECO:0000256" key="2">
    <source>
        <dbReference type="ARBA" id="ARBA00022737"/>
    </source>
</evidence>
<dbReference type="PROSITE" id="PS51294">
    <property type="entry name" value="HTH_MYB"/>
    <property type="match status" value="1"/>
</dbReference>
<evidence type="ECO:0000313" key="10">
    <source>
        <dbReference type="Proteomes" id="UP001237642"/>
    </source>
</evidence>
<accession>A0AAD8IEW1</accession>
<evidence type="ECO:0000259" key="8">
    <source>
        <dbReference type="PROSITE" id="PS51294"/>
    </source>
</evidence>
<dbReference type="InterPro" id="IPR001005">
    <property type="entry name" value="SANT/Myb"/>
</dbReference>
<dbReference type="PANTHER" id="PTHR47994">
    <property type="entry name" value="F14D16.11-RELATED"/>
    <property type="match status" value="1"/>
</dbReference>
<dbReference type="InterPro" id="IPR017930">
    <property type="entry name" value="Myb_dom"/>
</dbReference>
<evidence type="ECO:0000259" key="7">
    <source>
        <dbReference type="PROSITE" id="PS50090"/>
    </source>
</evidence>
<dbReference type="SMART" id="SM00717">
    <property type="entry name" value="SANT"/>
    <property type="match status" value="1"/>
</dbReference>
<feature type="domain" description="Myb-like" evidence="7">
    <location>
        <begin position="9"/>
        <end position="61"/>
    </location>
</feature>
<proteinExistence type="predicted"/>
<evidence type="ECO:0000256" key="6">
    <source>
        <dbReference type="ARBA" id="ARBA00023242"/>
    </source>
</evidence>
<feature type="domain" description="HTH myb-type" evidence="8">
    <location>
        <begin position="9"/>
        <end position="65"/>
    </location>
</feature>
<keyword evidence="2" id="KW-0677">Repeat</keyword>
<evidence type="ECO:0000256" key="1">
    <source>
        <dbReference type="ARBA" id="ARBA00004123"/>
    </source>
</evidence>
<comment type="subcellular location">
    <subcellularLocation>
        <location evidence="1">Nucleus</location>
    </subcellularLocation>
</comment>
<dbReference type="InterPro" id="IPR015495">
    <property type="entry name" value="Myb_TF_plants"/>
</dbReference>
<keyword evidence="10" id="KW-1185">Reference proteome</keyword>
<keyword evidence="4" id="KW-0238">DNA-binding</keyword>
<organism evidence="9 10">
    <name type="scientific">Heracleum sosnowskyi</name>
    <dbReference type="NCBI Taxonomy" id="360622"/>
    <lineage>
        <taxon>Eukaryota</taxon>
        <taxon>Viridiplantae</taxon>
        <taxon>Streptophyta</taxon>
        <taxon>Embryophyta</taxon>
        <taxon>Tracheophyta</taxon>
        <taxon>Spermatophyta</taxon>
        <taxon>Magnoliopsida</taxon>
        <taxon>eudicotyledons</taxon>
        <taxon>Gunneridae</taxon>
        <taxon>Pentapetalae</taxon>
        <taxon>asterids</taxon>
        <taxon>campanulids</taxon>
        <taxon>Apiales</taxon>
        <taxon>Apiaceae</taxon>
        <taxon>Apioideae</taxon>
        <taxon>apioid superclade</taxon>
        <taxon>Tordylieae</taxon>
        <taxon>Tordyliinae</taxon>
        <taxon>Heracleum</taxon>
    </lineage>
</organism>
<dbReference type="PROSITE" id="PS50090">
    <property type="entry name" value="MYB_LIKE"/>
    <property type="match status" value="1"/>
</dbReference>
<dbReference type="GO" id="GO:0003677">
    <property type="term" value="F:DNA binding"/>
    <property type="evidence" value="ECO:0007669"/>
    <property type="project" value="UniProtKB-KW"/>
</dbReference>
<reference evidence="9" key="2">
    <citation type="submission" date="2023-05" db="EMBL/GenBank/DDBJ databases">
        <authorList>
            <person name="Schelkunov M.I."/>
        </authorList>
    </citation>
    <scope>NUCLEOTIDE SEQUENCE</scope>
    <source>
        <strain evidence="9">Hsosn_3</strain>
        <tissue evidence="9">Leaf</tissue>
    </source>
</reference>
<evidence type="ECO:0000256" key="4">
    <source>
        <dbReference type="ARBA" id="ARBA00023125"/>
    </source>
</evidence>
<evidence type="ECO:0000256" key="3">
    <source>
        <dbReference type="ARBA" id="ARBA00023015"/>
    </source>
</evidence>